<evidence type="ECO:0000256" key="3">
    <source>
        <dbReference type="ARBA" id="ARBA00022737"/>
    </source>
</evidence>
<keyword evidence="10" id="KW-1185">Reference proteome</keyword>
<protein>
    <submittedName>
        <fullName evidence="9">Zinc finger protein 197-like 1</fullName>
    </submittedName>
</protein>
<dbReference type="Gene3D" id="3.30.160.60">
    <property type="entry name" value="Classic Zinc Finger"/>
    <property type="match status" value="2"/>
</dbReference>
<dbReference type="GO" id="GO:0000978">
    <property type="term" value="F:RNA polymerase II cis-regulatory region sequence-specific DNA binding"/>
    <property type="evidence" value="ECO:0007669"/>
    <property type="project" value="TreeGrafter"/>
</dbReference>
<feature type="domain" description="C2H2-type" evidence="8">
    <location>
        <begin position="41"/>
        <end position="68"/>
    </location>
</feature>
<evidence type="ECO:0000313" key="10">
    <source>
        <dbReference type="Proteomes" id="UP000747542"/>
    </source>
</evidence>
<dbReference type="PROSITE" id="PS50157">
    <property type="entry name" value="ZINC_FINGER_C2H2_2"/>
    <property type="match status" value="2"/>
</dbReference>
<proteinExistence type="predicted"/>
<accession>A0A8J5JHS4</accession>
<dbReference type="GO" id="GO:0005634">
    <property type="term" value="C:nucleus"/>
    <property type="evidence" value="ECO:0007669"/>
    <property type="project" value="UniProtKB-SubCell"/>
</dbReference>
<dbReference type="Proteomes" id="UP000747542">
    <property type="component" value="Unassembled WGS sequence"/>
</dbReference>
<evidence type="ECO:0000259" key="8">
    <source>
        <dbReference type="PROSITE" id="PS50157"/>
    </source>
</evidence>
<name>A0A8J5JHS4_HOMAM</name>
<evidence type="ECO:0000256" key="2">
    <source>
        <dbReference type="ARBA" id="ARBA00022723"/>
    </source>
</evidence>
<keyword evidence="2" id="KW-0479">Metal-binding</keyword>
<evidence type="ECO:0000313" key="9">
    <source>
        <dbReference type="EMBL" id="KAG7153309.1"/>
    </source>
</evidence>
<comment type="caution">
    <text evidence="9">The sequence shown here is derived from an EMBL/GenBank/DDBJ whole genome shotgun (WGS) entry which is preliminary data.</text>
</comment>
<keyword evidence="6" id="KW-0539">Nucleus</keyword>
<keyword evidence="3" id="KW-0677">Repeat</keyword>
<organism evidence="9 10">
    <name type="scientific">Homarus americanus</name>
    <name type="common">American lobster</name>
    <dbReference type="NCBI Taxonomy" id="6706"/>
    <lineage>
        <taxon>Eukaryota</taxon>
        <taxon>Metazoa</taxon>
        <taxon>Ecdysozoa</taxon>
        <taxon>Arthropoda</taxon>
        <taxon>Crustacea</taxon>
        <taxon>Multicrustacea</taxon>
        <taxon>Malacostraca</taxon>
        <taxon>Eumalacostraca</taxon>
        <taxon>Eucarida</taxon>
        <taxon>Decapoda</taxon>
        <taxon>Pleocyemata</taxon>
        <taxon>Astacidea</taxon>
        <taxon>Nephropoidea</taxon>
        <taxon>Nephropidae</taxon>
        <taxon>Homarus</taxon>
    </lineage>
</organism>
<evidence type="ECO:0000256" key="6">
    <source>
        <dbReference type="ARBA" id="ARBA00023242"/>
    </source>
</evidence>
<dbReference type="PANTHER" id="PTHR23226">
    <property type="entry name" value="ZINC FINGER AND SCAN DOMAIN-CONTAINING"/>
    <property type="match status" value="1"/>
</dbReference>
<dbReference type="AlphaFoldDB" id="A0A8J5JHS4"/>
<sequence>MRLVTLKKHVKYAHGHGTASRVPPIYDDRPIRKPYGESKPFKCDECDMTFTTNGKFLAHQQTHRPNKQYKCEDCGMCYAKSYTLEVHRQMHTSMSPVIQSSPLTTVTTIASVMPVLTIPASVNVPQTSNKITAYVKVPQRPIAVKREPRYDDPLAVATAAAQVTPDLVESLTIPEQHQPYNYHYSVQGKTMYTTKFRK</sequence>
<gene>
    <name evidence="9" type="primary">Znf197-L1</name>
    <name evidence="9" type="ORF">Hamer_G010605</name>
</gene>
<comment type="subcellular location">
    <subcellularLocation>
        <location evidence="1">Nucleus</location>
    </subcellularLocation>
</comment>
<dbReference type="SMART" id="SM00355">
    <property type="entry name" value="ZnF_C2H2"/>
    <property type="match status" value="2"/>
</dbReference>
<evidence type="ECO:0000256" key="5">
    <source>
        <dbReference type="ARBA" id="ARBA00022833"/>
    </source>
</evidence>
<feature type="domain" description="C2H2-type" evidence="8">
    <location>
        <begin position="69"/>
        <end position="96"/>
    </location>
</feature>
<dbReference type="FunFam" id="3.30.160.60:FF:000446">
    <property type="entry name" value="Zinc finger protein"/>
    <property type="match status" value="1"/>
</dbReference>
<reference evidence="9" key="1">
    <citation type="journal article" date="2021" name="Sci. Adv.">
        <title>The American lobster genome reveals insights on longevity, neural, and immune adaptations.</title>
        <authorList>
            <person name="Polinski J.M."/>
            <person name="Zimin A.V."/>
            <person name="Clark K.F."/>
            <person name="Kohn A.B."/>
            <person name="Sadowski N."/>
            <person name="Timp W."/>
            <person name="Ptitsyn A."/>
            <person name="Khanna P."/>
            <person name="Romanova D.Y."/>
            <person name="Williams P."/>
            <person name="Greenwood S.J."/>
            <person name="Moroz L.L."/>
            <person name="Walt D.R."/>
            <person name="Bodnar A.G."/>
        </authorList>
    </citation>
    <scope>NUCLEOTIDE SEQUENCE</scope>
    <source>
        <strain evidence="9">GMGI-L3</strain>
    </source>
</reference>
<dbReference type="PROSITE" id="PS00028">
    <property type="entry name" value="ZINC_FINGER_C2H2_1"/>
    <property type="match status" value="2"/>
</dbReference>
<evidence type="ECO:0000256" key="1">
    <source>
        <dbReference type="ARBA" id="ARBA00004123"/>
    </source>
</evidence>
<evidence type="ECO:0000256" key="4">
    <source>
        <dbReference type="ARBA" id="ARBA00022771"/>
    </source>
</evidence>
<dbReference type="EMBL" id="JAHLQT010047199">
    <property type="protein sequence ID" value="KAG7153309.1"/>
    <property type="molecule type" value="Genomic_DNA"/>
</dbReference>
<evidence type="ECO:0000256" key="7">
    <source>
        <dbReference type="PROSITE-ProRule" id="PRU00042"/>
    </source>
</evidence>
<dbReference type="InterPro" id="IPR013087">
    <property type="entry name" value="Znf_C2H2_type"/>
</dbReference>
<dbReference type="GO" id="GO:0000981">
    <property type="term" value="F:DNA-binding transcription factor activity, RNA polymerase II-specific"/>
    <property type="evidence" value="ECO:0007669"/>
    <property type="project" value="TreeGrafter"/>
</dbReference>
<dbReference type="InterPro" id="IPR036236">
    <property type="entry name" value="Znf_C2H2_sf"/>
</dbReference>
<dbReference type="SUPFAM" id="SSF57667">
    <property type="entry name" value="beta-beta-alpha zinc fingers"/>
    <property type="match status" value="1"/>
</dbReference>
<dbReference type="Pfam" id="PF00096">
    <property type="entry name" value="zf-C2H2"/>
    <property type="match status" value="2"/>
</dbReference>
<dbReference type="GO" id="GO:0008270">
    <property type="term" value="F:zinc ion binding"/>
    <property type="evidence" value="ECO:0007669"/>
    <property type="project" value="UniProtKB-KW"/>
</dbReference>
<dbReference type="PANTHER" id="PTHR23226:SF416">
    <property type="entry name" value="FI01424P"/>
    <property type="match status" value="1"/>
</dbReference>
<keyword evidence="5" id="KW-0862">Zinc</keyword>
<keyword evidence="4 7" id="KW-0863">Zinc-finger</keyword>